<proteinExistence type="predicted"/>
<gene>
    <name evidence="2" type="ORF">DV520_09010</name>
</gene>
<dbReference type="AlphaFoldDB" id="A0A3E2B2C4"/>
<evidence type="ECO:0000313" key="2">
    <source>
        <dbReference type="EMBL" id="RFT06134.1"/>
    </source>
</evidence>
<comment type="caution">
    <text evidence="2">The sequence shown here is derived from an EMBL/GenBank/DDBJ whole genome shotgun (WGS) entry which is preliminary data.</text>
</comment>
<dbReference type="Proteomes" id="UP000260649">
    <property type="component" value="Unassembled WGS sequence"/>
</dbReference>
<dbReference type="GeneID" id="97995869"/>
<accession>A0A3E2B2C4</accession>
<evidence type="ECO:0000256" key="1">
    <source>
        <dbReference type="SAM" id="MobiDB-lite"/>
    </source>
</evidence>
<dbReference type="EMBL" id="QQRQ01000016">
    <property type="protein sequence ID" value="RFT06134.1"/>
    <property type="molecule type" value="Genomic_DNA"/>
</dbReference>
<protein>
    <submittedName>
        <fullName evidence="2">Uncharacterized protein</fullName>
    </submittedName>
</protein>
<sequence length="230" mass="25971">MNVDAELDRMKQAIFTEDLLTKLLSCSQKTLDAQGSTVPPEEAQAARAALEDLLTPQQKQILAALEEKHRDILRRLLPFAVQQGLCTGFQQYFSNEPLTTPLPGLVTQKVLDQTVHCTGYTWACQQATDLFDTVYDQLPDQTAQDQWTDLDLVWEDREYILALDAFHLGYRAALRILGNCFGLDASISMLPQVLLTEHDLGVLMTSQEQERQTRLQARPLPQDPETPFPD</sequence>
<feature type="compositionally biased region" description="Pro residues" evidence="1">
    <location>
        <begin position="221"/>
        <end position="230"/>
    </location>
</feature>
<feature type="region of interest" description="Disordered" evidence="1">
    <location>
        <begin position="211"/>
        <end position="230"/>
    </location>
</feature>
<evidence type="ECO:0000313" key="3">
    <source>
        <dbReference type="Proteomes" id="UP000260649"/>
    </source>
</evidence>
<dbReference type="RefSeq" id="WP_117142504.1">
    <property type="nucleotide sequence ID" value="NZ_CAKXKJ010000014.1"/>
</dbReference>
<name>A0A3E2B2C4_9FIRM</name>
<reference evidence="2 3" key="1">
    <citation type="submission" date="2018-07" db="EMBL/GenBank/DDBJ databases">
        <title>GABA Modulating Bacteria of the Human Gut Microbiota.</title>
        <authorList>
            <person name="Strandwitz P."/>
            <person name="Kim K.H."/>
            <person name="Terekhova D."/>
            <person name="Liu J.K."/>
            <person name="Sharma A."/>
            <person name="Levering J."/>
            <person name="Mcdonald D."/>
            <person name="Dietrich D."/>
            <person name="Ramadhar T.R."/>
            <person name="Lekbua A."/>
            <person name="Mroue N."/>
            <person name="Liston C."/>
            <person name="Stewart E.J."/>
            <person name="Dubin M.J."/>
            <person name="Zengler K."/>
            <person name="Knight R."/>
            <person name="Gilbert J.A."/>
            <person name="Clardy J."/>
            <person name="Lewis K."/>
        </authorList>
    </citation>
    <scope>NUCLEOTIDE SEQUENCE [LARGE SCALE GENOMIC DNA]</scope>
    <source>
        <strain evidence="2 3">KLE1738</strain>
    </source>
</reference>
<keyword evidence="3" id="KW-1185">Reference proteome</keyword>
<organism evidence="2 3">
    <name type="scientific">Evtepia gabavorous</name>
    <dbReference type="NCBI Taxonomy" id="2211183"/>
    <lineage>
        <taxon>Bacteria</taxon>
        <taxon>Bacillati</taxon>
        <taxon>Bacillota</taxon>
        <taxon>Clostridia</taxon>
        <taxon>Eubacteriales</taxon>
        <taxon>Evtepia</taxon>
    </lineage>
</organism>